<evidence type="ECO:0000313" key="3">
    <source>
        <dbReference type="Proteomes" id="UP000030045"/>
    </source>
</evidence>
<protein>
    <submittedName>
        <fullName evidence="2">Uncharacterized protein</fullName>
    </submittedName>
</protein>
<keyword evidence="1" id="KW-1133">Transmembrane helix</keyword>
<keyword evidence="3" id="KW-1185">Reference proteome</keyword>
<evidence type="ECO:0000256" key="1">
    <source>
        <dbReference type="SAM" id="Phobius"/>
    </source>
</evidence>
<name>A0A096VKD1_9CAUD</name>
<organism evidence="2 3">
    <name type="scientific">Synechococcus phage S-CBP1</name>
    <dbReference type="NCBI Taxonomy" id="1273711"/>
    <lineage>
        <taxon>Viruses</taxon>
        <taxon>Duplodnaviria</taxon>
        <taxon>Heunggongvirae</taxon>
        <taxon>Uroviricota</taxon>
        <taxon>Caudoviricetes</taxon>
        <taxon>Autographivirales</taxon>
        <taxon>Sechaudvirinae</taxon>
        <taxon>Angmobvirus</taxon>
        <taxon>Angmobvirus SCBP1</taxon>
    </lineage>
</organism>
<dbReference type="KEGG" id="vg:22112088"/>
<sequence>MTEAQIITDIIGGLGLFITAGVLITGFKYRGL</sequence>
<gene>
    <name evidence="2" type="ORF">S-CBP1_0008</name>
</gene>
<reference evidence="2 3" key="2">
    <citation type="journal article" date="2015" name="PLoS ONE">
        <title>Comparative Genomic and Phylogenomic Analyses Reveal a Conserved Core Genome Shared by Estuarine and Oceanic Cyanopodoviruses.</title>
        <authorList>
            <person name="Huang S."/>
            <person name="Zhang S."/>
            <person name="Jiao N."/>
            <person name="Chen F."/>
        </authorList>
    </citation>
    <scope>NUCLEOTIDE SEQUENCE [LARGE SCALE GENOMIC DNA]</scope>
</reference>
<evidence type="ECO:0000313" key="2">
    <source>
        <dbReference type="EMBL" id="AGK86514.1"/>
    </source>
</evidence>
<dbReference type="RefSeq" id="YP_009103169.1">
    <property type="nucleotide sequence ID" value="NC_025456.1"/>
</dbReference>
<proteinExistence type="predicted"/>
<dbReference type="GeneID" id="22112088"/>
<accession>A0A096VKD1</accession>
<feature type="transmembrane region" description="Helical" evidence="1">
    <location>
        <begin position="6"/>
        <end position="27"/>
    </location>
</feature>
<keyword evidence="1" id="KW-0812">Transmembrane</keyword>
<reference evidence="3" key="1">
    <citation type="submission" date="2012-12" db="EMBL/GenBank/DDBJ databases">
        <title>Genomics of marine cyanopodoviruses.</title>
        <authorList>
            <person name="Huang S."/>
            <person name="Chen F."/>
        </authorList>
    </citation>
    <scope>NUCLEOTIDE SEQUENCE [LARGE SCALE GENOMIC DNA]</scope>
</reference>
<dbReference type="EMBL" id="KC310802">
    <property type="protein sequence ID" value="AGK86514.1"/>
    <property type="molecule type" value="Genomic_DNA"/>
</dbReference>
<dbReference type="Proteomes" id="UP000030045">
    <property type="component" value="Segment"/>
</dbReference>
<keyword evidence="1" id="KW-0472">Membrane</keyword>